<keyword evidence="1" id="KW-0540">Nuclease</keyword>
<evidence type="ECO:0000313" key="2">
    <source>
        <dbReference type="Proteomes" id="UP001596527"/>
    </source>
</evidence>
<keyword evidence="1" id="KW-0255">Endonuclease</keyword>
<comment type="caution">
    <text evidence="1">The sequence shown here is derived from an EMBL/GenBank/DDBJ whole genome shotgun (WGS) entry which is preliminary data.</text>
</comment>
<organism evidence="1 2">
    <name type="scientific">Schaalia naturae</name>
    <dbReference type="NCBI Taxonomy" id="635203"/>
    <lineage>
        <taxon>Bacteria</taxon>
        <taxon>Bacillati</taxon>
        <taxon>Actinomycetota</taxon>
        <taxon>Actinomycetes</taxon>
        <taxon>Actinomycetales</taxon>
        <taxon>Actinomycetaceae</taxon>
        <taxon>Schaalia</taxon>
    </lineage>
</organism>
<dbReference type="Proteomes" id="UP001596527">
    <property type="component" value="Unassembled WGS sequence"/>
</dbReference>
<dbReference type="InterPro" id="IPR011335">
    <property type="entry name" value="Restrct_endonuc-II-like"/>
</dbReference>
<evidence type="ECO:0000313" key="1">
    <source>
        <dbReference type="EMBL" id="MFC7581159.1"/>
    </source>
</evidence>
<protein>
    <submittedName>
        <fullName evidence="1">Endonuclease domain-containing protein</fullName>
    </submittedName>
</protein>
<dbReference type="SUPFAM" id="SSF52980">
    <property type="entry name" value="Restriction endonuclease-like"/>
    <property type="match status" value="1"/>
</dbReference>
<keyword evidence="2" id="KW-1185">Reference proteome</keyword>
<gene>
    <name evidence="1" type="ORF">ACFQWG_08110</name>
</gene>
<keyword evidence="1" id="KW-0378">Hydrolase</keyword>
<dbReference type="RefSeq" id="WP_380974147.1">
    <property type="nucleotide sequence ID" value="NZ_JBHTEF010000001.1"/>
</dbReference>
<reference evidence="2" key="1">
    <citation type="journal article" date="2019" name="Int. J. Syst. Evol. Microbiol.">
        <title>The Global Catalogue of Microorganisms (GCM) 10K type strain sequencing project: providing services to taxonomists for standard genome sequencing and annotation.</title>
        <authorList>
            <consortium name="The Broad Institute Genomics Platform"/>
            <consortium name="The Broad Institute Genome Sequencing Center for Infectious Disease"/>
            <person name="Wu L."/>
            <person name="Ma J."/>
        </authorList>
    </citation>
    <scope>NUCLEOTIDE SEQUENCE [LARGE SCALE GENOMIC DNA]</scope>
    <source>
        <strain evidence="2">CCUG 56698</strain>
    </source>
</reference>
<accession>A0ABW2SLZ8</accession>
<dbReference type="EMBL" id="JBHTEF010000001">
    <property type="protein sequence ID" value="MFC7581159.1"/>
    <property type="molecule type" value="Genomic_DNA"/>
</dbReference>
<dbReference type="Gene3D" id="3.40.960.10">
    <property type="entry name" value="VSR Endonuclease"/>
    <property type="match status" value="1"/>
</dbReference>
<sequence length="160" mass="18209">MTTCEGLRRLSRLDALPTGTRNLRRTRWVVRRADAACDSVAEERLLHILRSAGVRGMRTQYLVVHPSGRYYLDIGIPGLLLDIEFDGAHKYVEHSESVEKALFEQRVRQHELEQLGWIVVRFAWPDLDSPVGVVRPIRGALRRHGRDLDIDPAMSFAAVA</sequence>
<dbReference type="GO" id="GO:0004519">
    <property type="term" value="F:endonuclease activity"/>
    <property type="evidence" value="ECO:0007669"/>
    <property type="project" value="UniProtKB-KW"/>
</dbReference>
<name>A0ABW2SLZ8_9ACTO</name>
<proteinExistence type="predicted"/>